<comment type="caution">
    <text evidence="1">The sequence shown here is derived from an EMBL/GenBank/DDBJ whole genome shotgun (WGS) entry which is preliminary data.</text>
</comment>
<accession>A0A9R1W2Y5</accession>
<organism evidence="1 2">
    <name type="scientific">Lactuca sativa</name>
    <name type="common">Garden lettuce</name>
    <dbReference type="NCBI Taxonomy" id="4236"/>
    <lineage>
        <taxon>Eukaryota</taxon>
        <taxon>Viridiplantae</taxon>
        <taxon>Streptophyta</taxon>
        <taxon>Embryophyta</taxon>
        <taxon>Tracheophyta</taxon>
        <taxon>Spermatophyta</taxon>
        <taxon>Magnoliopsida</taxon>
        <taxon>eudicotyledons</taxon>
        <taxon>Gunneridae</taxon>
        <taxon>Pentapetalae</taxon>
        <taxon>asterids</taxon>
        <taxon>campanulids</taxon>
        <taxon>Asterales</taxon>
        <taxon>Asteraceae</taxon>
        <taxon>Cichorioideae</taxon>
        <taxon>Cichorieae</taxon>
        <taxon>Lactucinae</taxon>
        <taxon>Lactuca</taxon>
    </lineage>
</organism>
<protein>
    <submittedName>
        <fullName evidence="1">Uncharacterized protein</fullName>
    </submittedName>
</protein>
<evidence type="ECO:0000313" key="2">
    <source>
        <dbReference type="Proteomes" id="UP000235145"/>
    </source>
</evidence>
<proteinExistence type="predicted"/>
<evidence type="ECO:0000313" key="1">
    <source>
        <dbReference type="EMBL" id="KAJ0214958.1"/>
    </source>
</evidence>
<dbReference type="PANTHER" id="PTHR46929">
    <property type="entry name" value="EXPRESSED PROTEIN"/>
    <property type="match status" value="1"/>
</dbReference>
<name>A0A9R1W2Y5_LACSA</name>
<keyword evidence="2" id="KW-1185">Reference proteome</keyword>
<gene>
    <name evidence="1" type="ORF">LSAT_V11C300103000</name>
</gene>
<reference evidence="1 2" key="1">
    <citation type="journal article" date="2017" name="Nat. Commun.">
        <title>Genome assembly with in vitro proximity ligation data and whole-genome triplication in lettuce.</title>
        <authorList>
            <person name="Reyes-Chin-Wo S."/>
            <person name="Wang Z."/>
            <person name="Yang X."/>
            <person name="Kozik A."/>
            <person name="Arikit S."/>
            <person name="Song C."/>
            <person name="Xia L."/>
            <person name="Froenicke L."/>
            <person name="Lavelle D.O."/>
            <person name="Truco M.J."/>
            <person name="Xia R."/>
            <person name="Zhu S."/>
            <person name="Xu C."/>
            <person name="Xu H."/>
            <person name="Xu X."/>
            <person name="Cox K."/>
            <person name="Korf I."/>
            <person name="Meyers B.C."/>
            <person name="Michelmore R.W."/>
        </authorList>
    </citation>
    <scope>NUCLEOTIDE SEQUENCE [LARGE SCALE GENOMIC DNA]</scope>
    <source>
        <strain evidence="2">cv. Salinas</strain>
        <tissue evidence="1">Seedlings</tissue>
    </source>
</reference>
<dbReference type="PANTHER" id="PTHR46929:SF4">
    <property type="entry name" value="MYB_SANT-LIKE DOMAIN-CONTAINING PROTEIN"/>
    <property type="match status" value="1"/>
</dbReference>
<dbReference type="EMBL" id="NBSK02000003">
    <property type="protein sequence ID" value="KAJ0214958.1"/>
    <property type="molecule type" value="Genomic_DNA"/>
</dbReference>
<dbReference type="Proteomes" id="UP000235145">
    <property type="component" value="Unassembled WGS sequence"/>
</dbReference>
<sequence>MFHGISFRGFGWHAQTQLIEADNQVQDNFFRTSFGENVETTKEKNARLSKTIDIKVESIAKVDDLLASNDVTLENHHVYDDEDDIQVVSPTCFSPEQNSSAKKCKSKKRKSVDEIEDEAELKPESETFETKIMNVVVDVANATREVNNFFASAYHYELTNDEIYQKLQSMGLEPHEIPSALMYLARNQANAKTLFTCLMNIQNDLLKTMMGAGK</sequence>
<dbReference type="AlphaFoldDB" id="A0A9R1W2Y5"/>